<comment type="subcellular location">
    <subcellularLocation>
        <location evidence="1">Cell membrane</location>
        <topology evidence="1">Single-pass type I membrane protein</topology>
    </subcellularLocation>
</comment>
<dbReference type="InterPro" id="IPR036179">
    <property type="entry name" value="Ig-like_dom_sf"/>
</dbReference>
<dbReference type="GO" id="GO:0031295">
    <property type="term" value="P:T cell costimulation"/>
    <property type="evidence" value="ECO:0007669"/>
    <property type="project" value="TreeGrafter"/>
</dbReference>
<dbReference type="GO" id="GO:0009897">
    <property type="term" value="C:external side of plasma membrane"/>
    <property type="evidence" value="ECO:0007669"/>
    <property type="project" value="TreeGrafter"/>
</dbReference>
<dbReference type="GO" id="GO:0042130">
    <property type="term" value="P:negative regulation of T cell proliferation"/>
    <property type="evidence" value="ECO:0007669"/>
    <property type="project" value="TreeGrafter"/>
</dbReference>
<dbReference type="GO" id="GO:0042102">
    <property type="term" value="P:positive regulation of T cell proliferation"/>
    <property type="evidence" value="ECO:0007669"/>
    <property type="project" value="TreeGrafter"/>
</dbReference>
<dbReference type="GO" id="GO:0007166">
    <property type="term" value="P:cell surface receptor signaling pathway"/>
    <property type="evidence" value="ECO:0007669"/>
    <property type="project" value="TreeGrafter"/>
</dbReference>
<dbReference type="PANTHER" id="PTHR25466:SF3">
    <property type="entry name" value="PROGRAMMED CELL DEATH 1 LIGAND 1"/>
    <property type="match status" value="1"/>
</dbReference>
<dbReference type="PROSITE" id="PS50835">
    <property type="entry name" value="IG_LIKE"/>
    <property type="match status" value="1"/>
</dbReference>
<feature type="domain" description="Ig-like" evidence="12">
    <location>
        <begin position="38"/>
        <end position="118"/>
    </location>
</feature>
<keyword evidence="10" id="KW-0393">Immunoglobulin domain</keyword>
<dbReference type="Ensembl" id="ENSSFOT00015055198.1">
    <property type="protein sequence ID" value="ENSSFOP00015078559.1"/>
    <property type="gene ID" value="ENSSFOG00015025329.1"/>
</dbReference>
<dbReference type="InterPro" id="IPR013106">
    <property type="entry name" value="Ig_V-set"/>
</dbReference>
<dbReference type="InterPro" id="IPR003599">
    <property type="entry name" value="Ig_sub"/>
</dbReference>
<evidence type="ECO:0000313" key="14">
    <source>
        <dbReference type="Proteomes" id="UP000694397"/>
    </source>
</evidence>
<dbReference type="InterPro" id="IPR007110">
    <property type="entry name" value="Ig-like_dom"/>
</dbReference>
<dbReference type="AlphaFoldDB" id="A0A8C9WQL0"/>
<evidence type="ECO:0000256" key="7">
    <source>
        <dbReference type="ARBA" id="ARBA00023157"/>
    </source>
</evidence>
<dbReference type="GO" id="GO:0071222">
    <property type="term" value="P:cellular response to lipopolysaccharide"/>
    <property type="evidence" value="ECO:0007669"/>
    <property type="project" value="TreeGrafter"/>
</dbReference>
<feature type="transmembrane region" description="Helical" evidence="11">
    <location>
        <begin position="255"/>
        <end position="279"/>
    </location>
</feature>
<evidence type="ECO:0000256" key="5">
    <source>
        <dbReference type="ARBA" id="ARBA00022989"/>
    </source>
</evidence>
<keyword evidence="14" id="KW-1185">Reference proteome</keyword>
<evidence type="ECO:0000256" key="6">
    <source>
        <dbReference type="ARBA" id="ARBA00023136"/>
    </source>
</evidence>
<dbReference type="Pfam" id="PF07686">
    <property type="entry name" value="V-set"/>
    <property type="match status" value="1"/>
</dbReference>
<dbReference type="SMART" id="SM00409">
    <property type="entry name" value="IG"/>
    <property type="match status" value="1"/>
</dbReference>
<dbReference type="GeneTree" id="ENSGT00940000161373"/>
<dbReference type="InterPro" id="IPR013783">
    <property type="entry name" value="Ig-like_fold"/>
</dbReference>
<dbReference type="SUPFAM" id="SSF48726">
    <property type="entry name" value="Immunoglobulin"/>
    <property type="match status" value="2"/>
</dbReference>
<evidence type="ECO:0000259" key="12">
    <source>
        <dbReference type="PROSITE" id="PS50835"/>
    </source>
</evidence>
<sequence>REDILRCLKTQTKLHVKRSFFTVEISSPSYQAELYGDVALECRFPPGDGTVPLSVFWGRLQPGQNLDFSYRGRVNLKKEELSKGRAVLHISHLRMNDSGRYQCLLEMGSVDYKQTTLTVKASYRNITATILQSCSQPAGQVMLECHAEGFPLAQVHWTDAFGVHLPTASINTSHKMSTDGLFVVMSRAILSASCGEAYSCVYVTDQEKTSASLCGNFPAFQETFQLRISLNWRSKISPFCVPDLSTTKSSSVSKLSGAVVAVVCILSVALCALVLLVVFKKYTLWSPQGIV</sequence>
<evidence type="ECO:0000256" key="10">
    <source>
        <dbReference type="ARBA" id="ARBA00023319"/>
    </source>
</evidence>
<keyword evidence="8" id="KW-0675">Receptor</keyword>
<keyword evidence="3 11" id="KW-0812">Transmembrane</keyword>
<evidence type="ECO:0000256" key="9">
    <source>
        <dbReference type="ARBA" id="ARBA00023180"/>
    </source>
</evidence>
<evidence type="ECO:0000256" key="3">
    <source>
        <dbReference type="ARBA" id="ARBA00022692"/>
    </source>
</evidence>
<evidence type="ECO:0000256" key="4">
    <source>
        <dbReference type="ARBA" id="ARBA00022729"/>
    </source>
</evidence>
<name>A0A8C9WQL0_SCLFO</name>
<dbReference type="OrthoDB" id="8680608at2759"/>
<keyword evidence="2" id="KW-1003">Cell membrane</keyword>
<reference evidence="13 14" key="1">
    <citation type="submission" date="2019-04" db="EMBL/GenBank/DDBJ databases">
        <authorList>
            <consortium name="Wellcome Sanger Institute Data Sharing"/>
        </authorList>
    </citation>
    <scope>NUCLEOTIDE SEQUENCE [LARGE SCALE GENOMIC DNA]</scope>
</reference>
<evidence type="ECO:0000256" key="1">
    <source>
        <dbReference type="ARBA" id="ARBA00004251"/>
    </source>
</evidence>
<dbReference type="Proteomes" id="UP000694397">
    <property type="component" value="Chromosome 1"/>
</dbReference>
<organism evidence="13 14">
    <name type="scientific">Scleropages formosus</name>
    <name type="common">Asian bonytongue</name>
    <name type="synonym">Osteoglossum formosum</name>
    <dbReference type="NCBI Taxonomy" id="113540"/>
    <lineage>
        <taxon>Eukaryota</taxon>
        <taxon>Metazoa</taxon>
        <taxon>Chordata</taxon>
        <taxon>Craniata</taxon>
        <taxon>Vertebrata</taxon>
        <taxon>Euteleostomi</taxon>
        <taxon>Actinopterygii</taxon>
        <taxon>Neopterygii</taxon>
        <taxon>Teleostei</taxon>
        <taxon>Osteoglossocephala</taxon>
        <taxon>Osteoglossomorpha</taxon>
        <taxon>Osteoglossiformes</taxon>
        <taxon>Osteoglossidae</taxon>
        <taxon>Scleropages</taxon>
    </lineage>
</organism>
<evidence type="ECO:0000256" key="2">
    <source>
        <dbReference type="ARBA" id="ARBA00022475"/>
    </source>
</evidence>
<dbReference type="Pfam" id="PF22705">
    <property type="entry name" value="C2-set_3"/>
    <property type="match status" value="1"/>
</dbReference>
<dbReference type="PANTHER" id="PTHR25466">
    <property type="entry name" value="T-LYMPHOCYTE ACTIVATION ANTIGEN"/>
    <property type="match status" value="1"/>
</dbReference>
<gene>
    <name evidence="13" type="primary">PDCD1LG2</name>
</gene>
<dbReference type="InterPro" id="IPR053896">
    <property type="entry name" value="BTN3A2-like_Ig-C"/>
</dbReference>
<reference evidence="13" key="2">
    <citation type="submission" date="2025-08" db="UniProtKB">
        <authorList>
            <consortium name="Ensembl"/>
        </authorList>
    </citation>
    <scope>IDENTIFICATION</scope>
</reference>
<dbReference type="Gene3D" id="2.60.40.10">
    <property type="entry name" value="Immunoglobulins"/>
    <property type="match status" value="2"/>
</dbReference>
<keyword evidence="5 11" id="KW-1133">Transmembrane helix</keyword>
<keyword evidence="4" id="KW-0732">Signal</keyword>
<accession>A0A8C9WQL0</accession>
<keyword evidence="9" id="KW-0325">Glycoprotein</keyword>
<reference evidence="13" key="3">
    <citation type="submission" date="2025-09" db="UniProtKB">
        <authorList>
            <consortium name="Ensembl"/>
        </authorList>
    </citation>
    <scope>IDENTIFICATION</scope>
</reference>
<evidence type="ECO:0000313" key="13">
    <source>
        <dbReference type="Ensembl" id="ENSSFOP00015078559.1"/>
    </source>
</evidence>
<evidence type="ECO:0000256" key="8">
    <source>
        <dbReference type="ARBA" id="ARBA00023170"/>
    </source>
</evidence>
<dbReference type="SMART" id="SM00406">
    <property type="entry name" value="IGv"/>
    <property type="match status" value="1"/>
</dbReference>
<proteinExistence type="predicted"/>
<keyword evidence="6 11" id="KW-0472">Membrane</keyword>
<protein>
    <submittedName>
        <fullName evidence="13">Programmed cell death 1 ligand 2</fullName>
    </submittedName>
</protein>
<keyword evidence="7" id="KW-1015">Disulfide bond</keyword>
<dbReference type="GO" id="GO:0006955">
    <property type="term" value="P:immune response"/>
    <property type="evidence" value="ECO:0007669"/>
    <property type="project" value="TreeGrafter"/>
</dbReference>
<evidence type="ECO:0000256" key="11">
    <source>
        <dbReference type="SAM" id="Phobius"/>
    </source>
</evidence>
<dbReference type="InterPro" id="IPR051713">
    <property type="entry name" value="T-cell_Activation_Regulation"/>
</dbReference>